<dbReference type="AlphaFoldDB" id="A0A9N9PZN4"/>
<keyword evidence="2" id="KW-1185">Reference proteome</keyword>
<gene>
    <name evidence="1" type="ORF">HYFRA_00013174</name>
</gene>
<sequence>MFFVYVNNHIVVRQHEEDKKNRLKSSTAVRNRAFAYYKNDYPKTRFKNFEELKDWRKDIAEEYLDNAVWQWEKASWFWGSKKYQERAYEIYKEEHPKTIYKGHHDMSFEEAWHYIDKVIAERLKRNKEFNKRRKEKIREKGALRGFFYGVTHLPKDTTI</sequence>
<protein>
    <submittedName>
        <fullName evidence="1">Uncharacterized protein</fullName>
    </submittedName>
</protein>
<evidence type="ECO:0000313" key="1">
    <source>
        <dbReference type="EMBL" id="CAG8959902.1"/>
    </source>
</evidence>
<name>A0A9N9PZN4_9HELO</name>
<reference evidence="1" key="1">
    <citation type="submission" date="2021-07" db="EMBL/GenBank/DDBJ databases">
        <authorList>
            <person name="Durling M."/>
        </authorList>
    </citation>
    <scope>NUCLEOTIDE SEQUENCE</scope>
</reference>
<accession>A0A9N9PZN4</accession>
<dbReference type="Proteomes" id="UP000696280">
    <property type="component" value="Unassembled WGS sequence"/>
</dbReference>
<dbReference type="EMBL" id="CAJVRL010000093">
    <property type="protein sequence ID" value="CAG8959902.1"/>
    <property type="molecule type" value="Genomic_DNA"/>
</dbReference>
<dbReference type="OrthoDB" id="10379585at2759"/>
<organism evidence="1 2">
    <name type="scientific">Hymenoscyphus fraxineus</name>
    <dbReference type="NCBI Taxonomy" id="746836"/>
    <lineage>
        <taxon>Eukaryota</taxon>
        <taxon>Fungi</taxon>
        <taxon>Dikarya</taxon>
        <taxon>Ascomycota</taxon>
        <taxon>Pezizomycotina</taxon>
        <taxon>Leotiomycetes</taxon>
        <taxon>Helotiales</taxon>
        <taxon>Helotiaceae</taxon>
        <taxon>Hymenoscyphus</taxon>
    </lineage>
</organism>
<evidence type="ECO:0000313" key="2">
    <source>
        <dbReference type="Proteomes" id="UP000696280"/>
    </source>
</evidence>
<proteinExistence type="predicted"/>
<comment type="caution">
    <text evidence="1">The sequence shown here is derived from an EMBL/GenBank/DDBJ whole genome shotgun (WGS) entry which is preliminary data.</text>
</comment>